<protein>
    <recommendedName>
        <fullName evidence="7 8">Peptide chain release factor 1</fullName>
        <shortName evidence="7">RF-1</shortName>
    </recommendedName>
</protein>
<dbReference type="FunFam" id="3.30.70.1660:FF:000004">
    <property type="entry name" value="Peptide chain release factor 1"/>
    <property type="match status" value="1"/>
</dbReference>
<dbReference type="HAMAP" id="MF_00093">
    <property type="entry name" value="Rel_fac_1"/>
    <property type="match status" value="1"/>
</dbReference>
<evidence type="ECO:0000256" key="9">
    <source>
        <dbReference type="SAM" id="MobiDB-lite"/>
    </source>
</evidence>
<dbReference type="PANTHER" id="PTHR43804">
    <property type="entry name" value="LD18447P"/>
    <property type="match status" value="1"/>
</dbReference>
<comment type="caution">
    <text evidence="11">The sequence shown here is derived from an EMBL/GenBank/DDBJ whole genome shotgun (WGS) entry which is preliminary data.</text>
</comment>
<evidence type="ECO:0000313" key="12">
    <source>
        <dbReference type="Proteomes" id="UP000216021"/>
    </source>
</evidence>
<dbReference type="RefSeq" id="WP_076940344.1">
    <property type="nucleotide sequence ID" value="NZ_MOXD01000001.1"/>
</dbReference>
<keyword evidence="4 7" id="KW-0488">Methylation</keyword>
<accession>A0A1S8CPV0</accession>
<keyword evidence="12" id="KW-1185">Reference proteome</keyword>
<evidence type="ECO:0000256" key="4">
    <source>
        <dbReference type="ARBA" id="ARBA00022481"/>
    </source>
</evidence>
<dbReference type="Pfam" id="PF03462">
    <property type="entry name" value="PCRF"/>
    <property type="match status" value="1"/>
</dbReference>
<dbReference type="InterPro" id="IPR050057">
    <property type="entry name" value="Prokaryotic/Mito_RF"/>
</dbReference>
<comment type="PTM">
    <text evidence="7">Methylated by PrmC. Methylation increases the termination efficiency of RF1.</text>
</comment>
<dbReference type="SMART" id="SM00937">
    <property type="entry name" value="PCRF"/>
    <property type="match status" value="1"/>
</dbReference>
<dbReference type="Gene3D" id="3.30.160.20">
    <property type="match status" value="1"/>
</dbReference>
<feature type="region of interest" description="Disordered" evidence="9">
    <location>
        <begin position="289"/>
        <end position="313"/>
    </location>
</feature>
<dbReference type="Proteomes" id="UP000216021">
    <property type="component" value="Unassembled WGS sequence"/>
</dbReference>
<keyword evidence="6 7" id="KW-0648">Protein biosynthesis</keyword>
<comment type="subcellular location">
    <subcellularLocation>
        <location evidence="2 7">Cytoplasm</location>
    </subcellularLocation>
</comment>
<feature type="modified residue" description="N5-methylglutamine" evidence="7">
    <location>
        <position position="235"/>
    </location>
</feature>
<comment type="similarity">
    <text evidence="3 7">Belongs to the prokaryotic/mitochondrial release factor family.</text>
</comment>
<evidence type="ECO:0000313" key="11">
    <source>
        <dbReference type="EMBL" id="OMQ27309.1"/>
    </source>
</evidence>
<evidence type="ECO:0000256" key="2">
    <source>
        <dbReference type="ARBA" id="ARBA00004496"/>
    </source>
</evidence>
<evidence type="ECO:0000259" key="10">
    <source>
        <dbReference type="PROSITE" id="PS00745"/>
    </source>
</evidence>
<dbReference type="Gene3D" id="3.30.70.1660">
    <property type="match status" value="1"/>
</dbReference>
<reference evidence="11 12" key="1">
    <citation type="submission" date="2016-11" db="EMBL/GenBank/DDBJ databases">
        <title>Rahnella oryzae sp. nov., isolated from rice root.</title>
        <authorList>
            <person name="Zhang X.-X."/>
            <person name="Zhang J."/>
        </authorList>
    </citation>
    <scope>NUCLEOTIDE SEQUENCE [LARGE SCALE GENOMIC DNA]</scope>
    <source>
        <strain evidence="11 12">J11-6</strain>
    </source>
</reference>
<evidence type="ECO:0000256" key="6">
    <source>
        <dbReference type="ARBA" id="ARBA00022917"/>
    </source>
</evidence>
<evidence type="ECO:0000256" key="8">
    <source>
        <dbReference type="NCBIfam" id="TIGR00019"/>
    </source>
</evidence>
<dbReference type="InterPro" id="IPR045853">
    <property type="entry name" value="Pep_chain_release_fac_I_sf"/>
</dbReference>
<dbReference type="Pfam" id="PF00472">
    <property type="entry name" value="RF-1"/>
    <property type="match status" value="1"/>
</dbReference>
<dbReference type="Gene3D" id="6.10.140.1950">
    <property type="match status" value="1"/>
</dbReference>
<dbReference type="STRING" id="2034155.BMI79_03015"/>
<dbReference type="InterPro" id="IPR004373">
    <property type="entry name" value="RF-1"/>
</dbReference>
<dbReference type="InterPro" id="IPR000352">
    <property type="entry name" value="Pep_chain_release_fac_I"/>
</dbReference>
<dbReference type="InterPro" id="IPR005139">
    <property type="entry name" value="PCRF"/>
</dbReference>
<dbReference type="OrthoDB" id="9806673at2"/>
<evidence type="ECO:0000256" key="1">
    <source>
        <dbReference type="ARBA" id="ARBA00002986"/>
    </source>
</evidence>
<dbReference type="NCBIfam" id="NF001859">
    <property type="entry name" value="PRK00591.1"/>
    <property type="match status" value="1"/>
</dbReference>
<comment type="function">
    <text evidence="1 7">Peptide chain release factor 1 directs the termination of translation in response to the peptide chain termination codons UAG and UAA.</text>
</comment>
<evidence type="ECO:0000256" key="3">
    <source>
        <dbReference type="ARBA" id="ARBA00010835"/>
    </source>
</evidence>
<dbReference type="PANTHER" id="PTHR43804:SF7">
    <property type="entry name" value="LD18447P"/>
    <property type="match status" value="1"/>
</dbReference>
<name>A0A1S8CPV0_9GAMM</name>
<gene>
    <name evidence="7" type="primary">prfA</name>
    <name evidence="11" type="ORF">BMI79_03015</name>
</gene>
<proteinExistence type="inferred from homology"/>
<dbReference type="FunFam" id="3.30.70.1660:FF:000002">
    <property type="entry name" value="Peptide chain release factor 1"/>
    <property type="match status" value="1"/>
</dbReference>
<dbReference type="SUPFAM" id="SSF75620">
    <property type="entry name" value="Release factor"/>
    <property type="match status" value="1"/>
</dbReference>
<evidence type="ECO:0000256" key="7">
    <source>
        <dbReference type="HAMAP-Rule" id="MF_00093"/>
    </source>
</evidence>
<dbReference type="FunFam" id="3.30.160.20:FF:000004">
    <property type="entry name" value="Peptide chain release factor 1"/>
    <property type="match status" value="1"/>
</dbReference>
<dbReference type="AlphaFoldDB" id="A0A1S8CPV0"/>
<evidence type="ECO:0000256" key="5">
    <source>
        <dbReference type="ARBA" id="ARBA00022490"/>
    </source>
</evidence>
<keyword evidence="5 7" id="KW-0963">Cytoplasm</keyword>
<organism evidence="11 12">
    <name type="scientific">Serratia oryzae</name>
    <dbReference type="NCBI Taxonomy" id="2034155"/>
    <lineage>
        <taxon>Bacteria</taxon>
        <taxon>Pseudomonadati</taxon>
        <taxon>Pseudomonadota</taxon>
        <taxon>Gammaproteobacteria</taxon>
        <taxon>Enterobacterales</taxon>
        <taxon>Yersiniaceae</taxon>
        <taxon>Serratia</taxon>
    </lineage>
</organism>
<dbReference type="EMBL" id="MOXD01000001">
    <property type="protein sequence ID" value="OMQ27309.1"/>
    <property type="molecule type" value="Genomic_DNA"/>
</dbReference>
<dbReference type="PROSITE" id="PS00745">
    <property type="entry name" value="RF_PROK_I"/>
    <property type="match status" value="1"/>
</dbReference>
<sequence length="361" mass="40512">MKPSIVAKLEALQERHEEVQALLGDAGVIADQDRFRALSREYAQLTDVSRCFLEWRQVQEDIATAEMMLDDAEMREMAQEELKQAKAVTEELEQQLQVLLLPKDPDDERGCFLEVRAGTGGDEAAIFAGDLFRMYSRYAEMRRWRVEIMSANEGEHGGYKEVIAKVSGDGVYGQLKFESGGHRVQRVPETESQGRIHTSACTVAVMPEIPEAELPEINPSELRIDTFRSSGAGGQHVNTTDSAIRITHLPTGIVVECQDERSQHKNKAKAMSVLGARIRAAEVAKRQQAEASTRRNLLGTGDRSDRNRTYNFPQGRVTDHRINLTLYRLDEVMEGKLDMLIQPIVQEYQADQLAALSAEPE</sequence>
<dbReference type="GO" id="GO:0016149">
    <property type="term" value="F:translation release factor activity, codon specific"/>
    <property type="evidence" value="ECO:0007669"/>
    <property type="project" value="UniProtKB-UniRule"/>
</dbReference>
<feature type="domain" description="Prokaryotic-type class I peptide chain release factors" evidence="10">
    <location>
        <begin position="228"/>
        <end position="244"/>
    </location>
</feature>
<dbReference type="GO" id="GO:0005829">
    <property type="term" value="C:cytosol"/>
    <property type="evidence" value="ECO:0007669"/>
    <property type="project" value="UniProtKB-ARBA"/>
</dbReference>
<dbReference type="NCBIfam" id="TIGR00019">
    <property type="entry name" value="prfA"/>
    <property type="match status" value="1"/>
</dbReference>